<keyword evidence="2" id="KW-1185">Reference proteome</keyword>
<dbReference type="EMBL" id="ASGP02000002">
    <property type="protein sequence ID" value="KAH9521109.1"/>
    <property type="molecule type" value="Genomic_DNA"/>
</dbReference>
<sequence>MSGILFIKDIWRHVELTPVAKNFNGSVVERCLPRERICAAACGGNCPCTTDILTPAFSKTVLSCRIHVMPPPPSCRSQRSE</sequence>
<organism evidence="1 2">
    <name type="scientific">Dermatophagoides farinae</name>
    <name type="common">American house dust mite</name>
    <dbReference type="NCBI Taxonomy" id="6954"/>
    <lineage>
        <taxon>Eukaryota</taxon>
        <taxon>Metazoa</taxon>
        <taxon>Ecdysozoa</taxon>
        <taxon>Arthropoda</taxon>
        <taxon>Chelicerata</taxon>
        <taxon>Arachnida</taxon>
        <taxon>Acari</taxon>
        <taxon>Acariformes</taxon>
        <taxon>Sarcoptiformes</taxon>
        <taxon>Astigmata</taxon>
        <taxon>Psoroptidia</taxon>
        <taxon>Analgoidea</taxon>
        <taxon>Pyroglyphidae</taxon>
        <taxon>Dermatophagoidinae</taxon>
        <taxon>Dermatophagoides</taxon>
    </lineage>
</organism>
<dbReference type="AlphaFoldDB" id="A0A922L5X5"/>
<protein>
    <submittedName>
        <fullName evidence="1">Uncharacterized protein</fullName>
    </submittedName>
</protein>
<reference evidence="1" key="1">
    <citation type="submission" date="2013-05" db="EMBL/GenBank/DDBJ databases">
        <authorList>
            <person name="Yim A.K.Y."/>
            <person name="Chan T.F."/>
            <person name="Ji K.M."/>
            <person name="Liu X.Y."/>
            <person name="Zhou J.W."/>
            <person name="Li R.Q."/>
            <person name="Yang K.Y."/>
            <person name="Li J."/>
            <person name="Li M."/>
            <person name="Law P.T.W."/>
            <person name="Wu Y.L."/>
            <person name="Cai Z.L."/>
            <person name="Qin H."/>
            <person name="Bao Y."/>
            <person name="Leung R.K.K."/>
            <person name="Ng P.K.S."/>
            <person name="Zou J."/>
            <person name="Zhong X.J."/>
            <person name="Ran P.X."/>
            <person name="Zhong N.S."/>
            <person name="Liu Z.G."/>
            <person name="Tsui S.K.W."/>
        </authorList>
    </citation>
    <scope>NUCLEOTIDE SEQUENCE</scope>
    <source>
        <strain evidence="1">Derf</strain>
        <tissue evidence="1">Whole organism</tissue>
    </source>
</reference>
<name>A0A922L5X5_DERFA</name>
<gene>
    <name evidence="1" type="ORF">DERF_004785</name>
</gene>
<reference evidence="1" key="2">
    <citation type="journal article" date="2022" name="Res Sq">
        <title>Comparative Genomics Reveals Insights into the Divergent Evolution of Astigmatic Mites and Household Pest Adaptations.</title>
        <authorList>
            <person name="Xiong Q."/>
            <person name="Wan A.T.-Y."/>
            <person name="Liu X.-Y."/>
            <person name="Fung C.S.-H."/>
            <person name="Xiao X."/>
            <person name="Malainual N."/>
            <person name="Hou J."/>
            <person name="Wang L."/>
            <person name="Wang M."/>
            <person name="Yang K."/>
            <person name="Cui Y."/>
            <person name="Leung E."/>
            <person name="Nong W."/>
            <person name="Shin S.-K."/>
            <person name="Au S."/>
            <person name="Jeong K.Y."/>
            <person name="Chew F.T."/>
            <person name="Hui J."/>
            <person name="Leung T.F."/>
            <person name="Tungtrongchitr A."/>
            <person name="Zhong N."/>
            <person name="Liu Z."/>
            <person name="Tsui S."/>
        </authorList>
    </citation>
    <scope>NUCLEOTIDE SEQUENCE</scope>
    <source>
        <strain evidence="1">Derf</strain>
        <tissue evidence="1">Whole organism</tissue>
    </source>
</reference>
<proteinExistence type="predicted"/>
<accession>A0A922L5X5</accession>
<evidence type="ECO:0000313" key="1">
    <source>
        <dbReference type="EMBL" id="KAH9521109.1"/>
    </source>
</evidence>
<dbReference type="Proteomes" id="UP000790347">
    <property type="component" value="Unassembled WGS sequence"/>
</dbReference>
<evidence type="ECO:0000313" key="2">
    <source>
        <dbReference type="Proteomes" id="UP000790347"/>
    </source>
</evidence>
<comment type="caution">
    <text evidence="1">The sequence shown here is derived from an EMBL/GenBank/DDBJ whole genome shotgun (WGS) entry which is preliminary data.</text>
</comment>